<feature type="region of interest" description="Disordered" evidence="1">
    <location>
        <begin position="242"/>
        <end position="280"/>
    </location>
</feature>
<feature type="domain" description="PDZ" evidence="2">
    <location>
        <begin position="302"/>
        <end position="383"/>
    </location>
</feature>
<dbReference type="PROSITE" id="PS50106">
    <property type="entry name" value="PDZ"/>
    <property type="match status" value="4"/>
</dbReference>
<dbReference type="SUPFAM" id="SSF50156">
    <property type="entry name" value="PDZ domain-like"/>
    <property type="match status" value="4"/>
</dbReference>
<organism evidence="3 4">
    <name type="scientific">Calicophoron daubneyi</name>
    <name type="common">Rumen fluke</name>
    <name type="synonym">Paramphistomum daubneyi</name>
    <dbReference type="NCBI Taxonomy" id="300641"/>
    <lineage>
        <taxon>Eukaryota</taxon>
        <taxon>Metazoa</taxon>
        <taxon>Spiralia</taxon>
        <taxon>Lophotrochozoa</taxon>
        <taxon>Platyhelminthes</taxon>
        <taxon>Trematoda</taxon>
        <taxon>Digenea</taxon>
        <taxon>Plagiorchiida</taxon>
        <taxon>Pronocephalata</taxon>
        <taxon>Paramphistomoidea</taxon>
        <taxon>Paramphistomidae</taxon>
        <taxon>Calicophoron</taxon>
    </lineage>
</organism>
<dbReference type="PANTHER" id="PTHR19964:SF92">
    <property type="entry name" value="PATJ HOMOLOG"/>
    <property type="match status" value="1"/>
</dbReference>
<dbReference type="CDD" id="cd00136">
    <property type="entry name" value="PDZ_canonical"/>
    <property type="match status" value="1"/>
</dbReference>
<proteinExistence type="predicted"/>
<dbReference type="Pfam" id="PF00595">
    <property type="entry name" value="PDZ"/>
    <property type="match status" value="3"/>
</dbReference>
<dbReference type="SMART" id="SM00228">
    <property type="entry name" value="PDZ"/>
    <property type="match status" value="4"/>
</dbReference>
<dbReference type="Gene3D" id="2.30.42.10">
    <property type="match status" value="4"/>
</dbReference>
<accession>A0AAV2TPI8</accession>
<name>A0AAV2TPI8_CALDB</name>
<feature type="domain" description="PDZ" evidence="2">
    <location>
        <begin position="654"/>
        <end position="765"/>
    </location>
</feature>
<reference evidence="3" key="1">
    <citation type="submission" date="2024-06" db="EMBL/GenBank/DDBJ databases">
        <authorList>
            <person name="Liu X."/>
            <person name="Lenzi L."/>
            <person name="Haldenby T S."/>
            <person name="Uol C."/>
        </authorList>
    </citation>
    <scope>NUCLEOTIDE SEQUENCE</scope>
</reference>
<dbReference type="PANTHER" id="PTHR19964">
    <property type="entry name" value="MULTIPLE PDZ DOMAIN PROTEIN"/>
    <property type="match status" value="1"/>
</dbReference>
<protein>
    <recommendedName>
        <fullName evidence="2">PDZ domain-containing protein</fullName>
    </recommendedName>
</protein>
<evidence type="ECO:0000313" key="4">
    <source>
        <dbReference type="Proteomes" id="UP001497525"/>
    </source>
</evidence>
<evidence type="ECO:0000256" key="1">
    <source>
        <dbReference type="SAM" id="MobiDB-lite"/>
    </source>
</evidence>
<feature type="domain" description="PDZ" evidence="2">
    <location>
        <begin position="126"/>
        <end position="199"/>
    </location>
</feature>
<evidence type="ECO:0000313" key="3">
    <source>
        <dbReference type="EMBL" id="CAL5138771.1"/>
    </source>
</evidence>
<evidence type="ECO:0000259" key="2">
    <source>
        <dbReference type="PROSITE" id="PS50106"/>
    </source>
</evidence>
<comment type="caution">
    <text evidence="3">The sequence shown here is derived from an EMBL/GenBank/DDBJ whole genome shotgun (WGS) entry which is preliminary data.</text>
</comment>
<sequence>MPPSIGRTPIETPPLNSPESAYGDKVTKSDGSPVETPNEDKPADNSSKVSFDLELPSINLVPDRPDEESMSAMDYVVSSTLHSPSPSYNSLLHWGHSPPKDDVEYLSNKYSELGGELLVVEIPLSQIALEAAHAKIPQLGLRLAGHKDLNQMSVFVCGLRPGSIAERDGRIEVGDQLLEVNDQALYGLSHLNAAPIIRSVYLDAVKGSNKIFRKTKMGSIRFVIQRCEGNLSSMAAPVNNHRYSECPSQQTSARSSRRGSTETVESFLSSPRRENNKAKRSLQMMDLAFGDKRGPLVERTIFINLPRGENGFGFAIMEGSPTNEEGIYVKQIIEGGAAARNGQLCAGDRLIRVNRKDATNASYDTVLDWIRSAKNELRLQVSRWCFSSQLPVPEGTLSRRQKRFSAPQIFGALSSVLRGHGRVSVDHRDSSGSGRQTLQPLVETDADAAPDSLHIPCTSSTVRRASSPNLATYPIVIDKIASIDVKSTLDVEPAELSVEKHENTFTEKMVEEPVKEPSEPPSTRPIVPGVDTVIELRVNPTTGLGIRFIGGCETAVNVLLVHELYPNGIAFMDGRLRPGDHISMVNQVSLVGMPFAEAVREVFTAYNDAVTKPPAEAIKDEPASSSSSEEALSVTLTVHRPETTPTKWYDQELVVELTKKAGKGLGICIADRCTYSHPSSPARGNGNLGCDAAKDGAAGHSATSYGVVITELIKGSLAAADGRLLVHDQILSVNGEDTAGATSEIVGALLKAATSKVAIKVGRLKNQVILGYSSLRGLFLPP</sequence>
<dbReference type="InterPro" id="IPR051342">
    <property type="entry name" value="PDZ_scaffold"/>
</dbReference>
<dbReference type="InterPro" id="IPR036034">
    <property type="entry name" value="PDZ_sf"/>
</dbReference>
<dbReference type="Proteomes" id="UP001497525">
    <property type="component" value="Unassembled WGS sequence"/>
</dbReference>
<feature type="domain" description="PDZ" evidence="2">
    <location>
        <begin position="533"/>
        <end position="602"/>
    </location>
</feature>
<dbReference type="AlphaFoldDB" id="A0AAV2TPI8"/>
<dbReference type="EMBL" id="CAXLJL010000523">
    <property type="protein sequence ID" value="CAL5138771.1"/>
    <property type="molecule type" value="Genomic_DNA"/>
</dbReference>
<gene>
    <name evidence="3" type="ORF">CDAUBV1_LOCUS13580</name>
</gene>
<dbReference type="InterPro" id="IPR001478">
    <property type="entry name" value="PDZ"/>
</dbReference>
<feature type="region of interest" description="Disordered" evidence="1">
    <location>
        <begin position="1"/>
        <end position="51"/>
    </location>
</feature>